<gene>
    <name evidence="6" type="ORF">KI387_037718</name>
</gene>
<dbReference type="EMBL" id="JAHRHJ020000007">
    <property type="protein sequence ID" value="KAH9309807.1"/>
    <property type="molecule type" value="Genomic_DNA"/>
</dbReference>
<evidence type="ECO:0000256" key="3">
    <source>
        <dbReference type="ARBA" id="ARBA00022946"/>
    </source>
</evidence>
<evidence type="ECO:0000313" key="6">
    <source>
        <dbReference type="EMBL" id="KAH9309807.1"/>
    </source>
</evidence>
<evidence type="ECO:0000313" key="7">
    <source>
        <dbReference type="Proteomes" id="UP000824469"/>
    </source>
</evidence>
<feature type="domain" description="Plastid lipid-associated protein/fibrillin conserved" evidence="5">
    <location>
        <begin position="202"/>
        <end position="417"/>
    </location>
</feature>
<dbReference type="InterPro" id="IPR039633">
    <property type="entry name" value="PAP"/>
</dbReference>
<comment type="caution">
    <text evidence="6">The sequence shown here is derived from an EMBL/GenBank/DDBJ whole genome shotgun (WGS) entry which is preliminary data.</text>
</comment>
<accession>A0AA38FSW2</accession>
<name>A0AA38FSW2_TAXCH</name>
<feature type="compositionally biased region" description="Polar residues" evidence="4">
    <location>
        <begin position="184"/>
        <end position="194"/>
    </location>
</feature>
<keyword evidence="3" id="KW-0809">Transit peptide</keyword>
<dbReference type="Proteomes" id="UP000824469">
    <property type="component" value="Unassembled WGS sequence"/>
</dbReference>
<feature type="compositionally biased region" description="Polar residues" evidence="4">
    <location>
        <begin position="94"/>
        <end position="105"/>
    </location>
</feature>
<evidence type="ECO:0000256" key="1">
    <source>
        <dbReference type="ARBA" id="ARBA00004474"/>
    </source>
</evidence>
<organism evidence="6 7">
    <name type="scientific">Taxus chinensis</name>
    <name type="common">Chinese yew</name>
    <name type="synonym">Taxus wallichiana var. chinensis</name>
    <dbReference type="NCBI Taxonomy" id="29808"/>
    <lineage>
        <taxon>Eukaryota</taxon>
        <taxon>Viridiplantae</taxon>
        <taxon>Streptophyta</taxon>
        <taxon>Embryophyta</taxon>
        <taxon>Tracheophyta</taxon>
        <taxon>Spermatophyta</taxon>
        <taxon>Pinopsida</taxon>
        <taxon>Pinidae</taxon>
        <taxon>Conifers II</taxon>
        <taxon>Cupressales</taxon>
        <taxon>Taxaceae</taxon>
        <taxon>Taxus</taxon>
    </lineage>
</organism>
<feature type="region of interest" description="Disordered" evidence="4">
    <location>
        <begin position="73"/>
        <end position="139"/>
    </location>
</feature>
<dbReference type="GO" id="GO:0009536">
    <property type="term" value="C:plastid"/>
    <property type="evidence" value="ECO:0007669"/>
    <property type="project" value="UniProtKB-SubCell"/>
</dbReference>
<keyword evidence="7" id="KW-1185">Reference proteome</keyword>
<dbReference type="AlphaFoldDB" id="A0AA38FSW2"/>
<reference evidence="6 7" key="1">
    <citation type="journal article" date="2021" name="Nat. Plants">
        <title>The Taxus genome provides insights into paclitaxel biosynthesis.</title>
        <authorList>
            <person name="Xiong X."/>
            <person name="Gou J."/>
            <person name="Liao Q."/>
            <person name="Li Y."/>
            <person name="Zhou Q."/>
            <person name="Bi G."/>
            <person name="Li C."/>
            <person name="Du R."/>
            <person name="Wang X."/>
            <person name="Sun T."/>
            <person name="Guo L."/>
            <person name="Liang H."/>
            <person name="Lu P."/>
            <person name="Wu Y."/>
            <person name="Zhang Z."/>
            <person name="Ro D.K."/>
            <person name="Shang Y."/>
            <person name="Huang S."/>
            <person name="Yan J."/>
        </authorList>
    </citation>
    <scope>NUCLEOTIDE SEQUENCE [LARGE SCALE GENOMIC DNA]</scope>
    <source>
        <strain evidence="6">Ta-2019</strain>
    </source>
</reference>
<comment type="subcellular location">
    <subcellularLocation>
        <location evidence="1">Plastid</location>
    </subcellularLocation>
</comment>
<protein>
    <recommendedName>
        <fullName evidence="5">Plastid lipid-associated protein/fibrillin conserved domain-containing protein</fullName>
    </recommendedName>
</protein>
<dbReference type="Pfam" id="PF04755">
    <property type="entry name" value="PAP_fibrillin"/>
    <property type="match status" value="1"/>
</dbReference>
<evidence type="ECO:0000259" key="5">
    <source>
        <dbReference type="Pfam" id="PF04755"/>
    </source>
</evidence>
<sequence>MALLSAKSFFLLHNSNHPTLFSLPRSLPTSSFQYHANSITLPTVSSSILSQKCTSLSSSNRTSSMILFALPGDDDYIPPSNQRGDATPPINDGNWGSETKRTPNLNDDEWGDDPKSMNTDPQDGEYSSPSENVGAEEKAAAAEALYVDEWGDKADPDELSAQTTLSDVDPPSMSDDDEWGGTGTDQIPDTTPSTSVSSKLVELKQCLVDSFYGTEYGLRVSSQARAEIVELISQLEAQNPTPAPTEALTLLQGNWILVYTSFSELLPLIAAGTLPFVKLGKICQSINTGTFTVENSASYIAPFASFSVRALASFEVRSPKRIEVKFEEGIIPPPEITSTLDIPENIEIFGQKINLNSFQGSLYPFQEAARRISQVISGQSPIKIPIRRGGAQSWLLTTYLDEDLRISRGDGGGLFVLIKEGSSFLNL</sequence>
<evidence type="ECO:0000256" key="2">
    <source>
        <dbReference type="ARBA" id="ARBA00022640"/>
    </source>
</evidence>
<dbReference type="PANTHER" id="PTHR31906">
    <property type="entry name" value="PLASTID-LIPID-ASSOCIATED PROTEIN 4, CHLOROPLASTIC-RELATED"/>
    <property type="match status" value="1"/>
</dbReference>
<feature type="region of interest" description="Disordered" evidence="4">
    <location>
        <begin position="162"/>
        <end position="194"/>
    </location>
</feature>
<feature type="compositionally biased region" description="Polar residues" evidence="4">
    <location>
        <begin position="116"/>
        <end position="131"/>
    </location>
</feature>
<keyword evidence="2" id="KW-0934">Plastid</keyword>
<evidence type="ECO:0000256" key="4">
    <source>
        <dbReference type="SAM" id="MobiDB-lite"/>
    </source>
</evidence>
<proteinExistence type="predicted"/>
<dbReference type="InterPro" id="IPR006843">
    <property type="entry name" value="PAP/fibrillin_dom"/>
</dbReference>
<dbReference type="OMA" id="SISNFRF"/>